<accession>Q38EG1</accession>
<dbReference type="KEGG" id="tbr:Tb09.v1.0540"/>
<evidence type="ECO:0000256" key="2">
    <source>
        <dbReference type="SAM" id="MobiDB-lite"/>
    </source>
</evidence>
<evidence type="ECO:0000313" key="6">
    <source>
        <dbReference type="Proteomes" id="UP000008524"/>
    </source>
</evidence>
<keyword evidence="6" id="KW-1185">Reference proteome</keyword>
<dbReference type="RefSeq" id="XP_827136.1">
    <property type="nucleotide sequence ID" value="XM_822043.1"/>
</dbReference>
<evidence type="ECO:0008006" key="7">
    <source>
        <dbReference type="Google" id="ProtNLM"/>
    </source>
</evidence>
<organism evidence="5 6">
    <name type="scientific">Trypanosoma brucei brucei (strain 927/4 GUTat10.1)</name>
    <dbReference type="NCBI Taxonomy" id="185431"/>
    <lineage>
        <taxon>Eukaryota</taxon>
        <taxon>Discoba</taxon>
        <taxon>Euglenozoa</taxon>
        <taxon>Kinetoplastea</taxon>
        <taxon>Metakinetoplastina</taxon>
        <taxon>Trypanosomatida</taxon>
        <taxon>Trypanosomatidae</taxon>
        <taxon>Trypanosoma</taxon>
    </lineage>
</organism>
<reference evidence="5 6" key="2">
    <citation type="journal article" date="2005" name="Science">
        <title>The genome of the African trypanosome Trypanosoma brucei.</title>
        <authorList>
            <person name="Berriman M."/>
            <person name="Ghedin E."/>
            <person name="Hertz-Fowler C."/>
            <person name="Blandin G."/>
            <person name="Renauld H."/>
            <person name="Bartholomeu D.C."/>
            <person name="Lennard N.J."/>
            <person name="Caler E."/>
            <person name="Hamlin N.E."/>
            <person name="Haas B."/>
            <person name="Bohme U."/>
            <person name="Hannick L."/>
            <person name="Aslett M.A."/>
            <person name="Shallom J."/>
            <person name="Marcello L."/>
            <person name="Hou L."/>
            <person name="Wickstead B."/>
            <person name="Alsmark U.C."/>
            <person name="Arrowsmith C."/>
            <person name="Atkin R.J."/>
            <person name="Barron A.J."/>
            <person name="Bringaud F."/>
            <person name="Brooks K."/>
            <person name="Carrington M."/>
            <person name="Cherevach I."/>
            <person name="Chillingworth T.J."/>
            <person name="Churcher C."/>
            <person name="Clark L.N."/>
            <person name="Corton C.H."/>
            <person name="Cronin A."/>
            <person name="Davies R.M."/>
            <person name="Doggett J."/>
            <person name="Djikeng A."/>
            <person name="Feldblyum T."/>
            <person name="Field M.C."/>
            <person name="Fraser A."/>
            <person name="Goodhead I."/>
            <person name="Hance Z."/>
            <person name="Harper D."/>
            <person name="Harris B.R."/>
            <person name="Hauser H."/>
            <person name="Hostetler J."/>
            <person name="Ivens A."/>
            <person name="Jagels K."/>
            <person name="Johnson D."/>
            <person name="Johnson J."/>
            <person name="Jones K."/>
            <person name="Kerhornou A.X."/>
            <person name="Koo H."/>
            <person name="Larke N."/>
            <person name="Landfear S."/>
            <person name="Larkin C."/>
            <person name="Leech V."/>
            <person name="Line A."/>
            <person name="Lord A."/>
            <person name="Macleod A."/>
            <person name="Mooney P.J."/>
            <person name="Moule S."/>
            <person name="Martin D.M."/>
            <person name="Morgan G.W."/>
            <person name="Mungall K."/>
            <person name="Norbertczak H."/>
            <person name="Ormond D."/>
            <person name="Pai G."/>
            <person name="Peacock C.S."/>
            <person name="Peterson J."/>
            <person name="Quail M.A."/>
            <person name="Rabbinowitsch E."/>
            <person name="Rajandream M.A."/>
            <person name="Reitter C."/>
            <person name="Salzberg S.L."/>
            <person name="Sanders M."/>
            <person name="Schobel S."/>
            <person name="Sharp S."/>
            <person name="Simmonds M."/>
            <person name="Simpson A.J."/>
            <person name="Tallon L."/>
            <person name="Turner C.M."/>
            <person name="Tait A."/>
            <person name="Tivey A.R."/>
            <person name="Van Aken S."/>
            <person name="Walker D."/>
            <person name="Wanless D."/>
            <person name="Wang S."/>
            <person name="White B."/>
            <person name="White O."/>
            <person name="Whitehead S."/>
            <person name="Woodward J."/>
            <person name="Wortman J."/>
            <person name="Adams M.D."/>
            <person name="Embley T.M."/>
            <person name="Gull K."/>
            <person name="Ullu E."/>
            <person name="Barry J.D."/>
            <person name="Fairlamb A.H."/>
            <person name="Opperdoes F."/>
            <person name="Barrell B.G."/>
            <person name="Donelson J.E."/>
            <person name="Hall N."/>
            <person name="Fraser C.M."/>
            <person name="Melville S.E."/>
            <person name="El-Sayed N.M."/>
        </authorList>
    </citation>
    <scope>NUCLEOTIDE SEQUENCE [LARGE SCALE GENOMIC DNA]</scope>
    <source>
        <strain evidence="5 6">927/4 GUTat10.1</strain>
    </source>
</reference>
<dbReference type="EMBL" id="CM000207">
    <property type="protein sequence ID" value="EAN76809.1"/>
    <property type="molecule type" value="Genomic_DNA"/>
</dbReference>
<feature type="region of interest" description="Disordered" evidence="2">
    <location>
        <begin position="266"/>
        <end position="285"/>
    </location>
</feature>
<sequence>MRGDNMKEYGTLMFLSLAGVILLVFTGESKAKTCMVRREEVEGVMEAVIENGDHFVSRRHKWMICNVTNRVGEANKVFWMCDASIDGTPTTLVNKFNWSNDVSSVTTCKKKVLEEIQRIKDEEIQLSSKIVEQDMINKNLEILGAKAQETKQECQDQIEKITDTDTKIQNIINEGARMNSLIEKEMTECENIKRNMEKEYDIELEKIDEEIKNVMKAIELKEQQLEELGINKCPSCDAEACWDDVKIKEELDKLYGKDGWTKSGGKCGVSHEDTEGNHSKYNENM</sequence>
<feature type="chain" id="PRO_5010843145" description="T. brucei spp.-specific protein" evidence="3">
    <location>
        <begin position="32"/>
        <end position="285"/>
    </location>
</feature>
<dbReference type="RefSeq" id="XP_827139.1">
    <property type="nucleotide sequence ID" value="XM_822046.1"/>
</dbReference>
<dbReference type="KEGG" id="tbr:Tb09.v1.0510"/>
<evidence type="ECO:0000313" key="5">
    <source>
        <dbReference type="EMBL" id="EAN76809.1"/>
    </source>
</evidence>
<feature type="compositionally biased region" description="Basic and acidic residues" evidence="2">
    <location>
        <begin position="269"/>
        <end position="285"/>
    </location>
</feature>
<dbReference type="AlphaFoldDB" id="Q38EG1"/>
<proteinExistence type="predicted"/>
<dbReference type="EMBL" id="CM000207">
    <property type="protein sequence ID" value="EAN76806.1"/>
    <property type="molecule type" value="Genomic_DNA"/>
</dbReference>
<evidence type="ECO:0000313" key="4">
    <source>
        <dbReference type="EMBL" id="EAN76806.1"/>
    </source>
</evidence>
<keyword evidence="3" id="KW-0732">Signal</keyword>
<dbReference type="Proteomes" id="UP000008524">
    <property type="component" value="Chromosome 9"/>
</dbReference>
<dbReference type="VEuPathDB" id="TriTrypDB:Tb927.9.7910"/>
<reference evidence="5" key="1">
    <citation type="journal article" date="2005" name="Science">
        <title>Comparative genomics of trypanosomatid parasitic protozoa.</title>
        <authorList>
            <person name="El-Sayed N.M."/>
            <person name="Myler P.J."/>
            <person name="Blandin G."/>
            <person name="Berriman M."/>
            <person name="Crabtree J."/>
            <person name="Aggarwal G."/>
            <person name="Caler E."/>
            <person name="Renauld H."/>
            <person name="Worthey E.A."/>
            <person name="Hertz-Fowler C."/>
            <person name="Ghedin E."/>
            <person name="Peacock C."/>
            <person name="Bartholomeu D.C."/>
            <person name="Haas B.J."/>
            <person name="Tran A.N."/>
            <person name="Wortman J.R."/>
            <person name="Alsmark U.C."/>
            <person name="Angiuoli S."/>
            <person name="Anupama A."/>
            <person name="Badger J."/>
            <person name="Bringaud F."/>
            <person name="Cadag E."/>
            <person name="Carlton J.M."/>
            <person name="Cerqueira G.C."/>
            <person name="Creasy T."/>
            <person name="Delcher A.L."/>
            <person name="Djikeng A."/>
            <person name="Embley T.M."/>
            <person name="Hauser C."/>
            <person name="Ivens A.C."/>
            <person name="Kummerfeld S.K."/>
            <person name="Pereira-Leal J.B."/>
            <person name="Nilsson D."/>
            <person name="Peterson J."/>
            <person name="Salzberg S.L."/>
            <person name="Shallom J."/>
            <person name="Silva J.C."/>
            <person name="Sundaram J."/>
            <person name="Westenberger S."/>
            <person name="White O."/>
            <person name="Melville S.E."/>
            <person name="Donelson J.E."/>
            <person name="Andersson B."/>
            <person name="Stuart K.D."/>
            <person name="Hall N."/>
        </authorList>
    </citation>
    <scope>NUCLEOTIDE SEQUENCE</scope>
    <source>
        <strain evidence="5">927/4 GUTat10.1</strain>
    </source>
</reference>
<keyword evidence="1" id="KW-0175">Coiled coil</keyword>
<evidence type="ECO:0000256" key="1">
    <source>
        <dbReference type="SAM" id="Coils"/>
    </source>
</evidence>
<name>Q38EG1_TRYB2</name>
<dbReference type="VEuPathDB" id="TriTrypDB:Tb927.9.7940"/>
<gene>
    <name evidence="4" type="ORF">Tb09.v1.0510</name>
    <name evidence="5" type="ORF">Tb09.v1.0540</name>
</gene>
<dbReference type="GeneID" id="3660537"/>
<dbReference type="InParanoid" id="Q38EG1"/>
<dbReference type="GeneID" id="3660534"/>
<dbReference type="InterPro" id="IPR027417">
    <property type="entry name" value="P-loop_NTPase"/>
</dbReference>
<protein>
    <recommendedName>
        <fullName evidence="7">T. brucei spp.-specific protein</fullName>
    </recommendedName>
</protein>
<feature type="coiled-coil region" evidence="1">
    <location>
        <begin position="137"/>
        <end position="231"/>
    </location>
</feature>
<dbReference type="PaxDb" id="5691-EAN76806"/>
<feature type="signal peptide" evidence="3">
    <location>
        <begin position="1"/>
        <end position="31"/>
    </location>
</feature>
<evidence type="ECO:0000256" key="3">
    <source>
        <dbReference type="SAM" id="SignalP"/>
    </source>
</evidence>
<dbReference type="Gene3D" id="3.40.50.300">
    <property type="entry name" value="P-loop containing nucleotide triphosphate hydrolases"/>
    <property type="match status" value="1"/>
</dbReference>